<sequence length="68" mass="6696">MASTIQVDKIKSTSGDTFTLPTADGTAGQSLQTNGSLGLSFGDTGIISGKGGDVASADPCVIGEGDLY</sequence>
<accession>A0A381XEI2</accession>
<evidence type="ECO:0000313" key="1">
    <source>
        <dbReference type="EMBL" id="SVA62942.1"/>
    </source>
</evidence>
<dbReference type="EMBL" id="UINC01014828">
    <property type="protein sequence ID" value="SVA62942.1"/>
    <property type="molecule type" value="Genomic_DNA"/>
</dbReference>
<protein>
    <recommendedName>
        <fullName evidence="2">Major tropism determinant N-terminal domain-containing protein</fullName>
    </recommendedName>
</protein>
<organism evidence="1">
    <name type="scientific">marine metagenome</name>
    <dbReference type="NCBI Taxonomy" id="408172"/>
    <lineage>
        <taxon>unclassified sequences</taxon>
        <taxon>metagenomes</taxon>
        <taxon>ecological metagenomes</taxon>
    </lineage>
</organism>
<evidence type="ECO:0008006" key="2">
    <source>
        <dbReference type="Google" id="ProtNLM"/>
    </source>
</evidence>
<proteinExistence type="predicted"/>
<reference evidence="1" key="1">
    <citation type="submission" date="2018-05" db="EMBL/GenBank/DDBJ databases">
        <authorList>
            <person name="Lanie J.A."/>
            <person name="Ng W.-L."/>
            <person name="Kazmierczak K.M."/>
            <person name="Andrzejewski T.M."/>
            <person name="Davidsen T.M."/>
            <person name="Wayne K.J."/>
            <person name="Tettelin H."/>
            <person name="Glass J.I."/>
            <person name="Rusch D."/>
            <person name="Podicherti R."/>
            <person name="Tsui H.-C.T."/>
            <person name="Winkler M.E."/>
        </authorList>
    </citation>
    <scope>NUCLEOTIDE SEQUENCE</scope>
</reference>
<name>A0A381XEI2_9ZZZZ</name>
<gene>
    <name evidence="1" type="ORF">METZ01_LOCUS115796</name>
</gene>
<feature type="non-terminal residue" evidence="1">
    <location>
        <position position="68"/>
    </location>
</feature>
<dbReference type="AlphaFoldDB" id="A0A381XEI2"/>